<dbReference type="Proteomes" id="UP000694906">
    <property type="component" value="Unplaced"/>
</dbReference>
<dbReference type="Pfam" id="PF07686">
    <property type="entry name" value="V-set"/>
    <property type="match status" value="1"/>
</dbReference>
<keyword evidence="6" id="KW-0472">Membrane</keyword>
<feature type="compositionally biased region" description="Polar residues" evidence="5">
    <location>
        <begin position="495"/>
        <end position="511"/>
    </location>
</feature>
<dbReference type="PANTHER" id="PTHR44427:SF1">
    <property type="entry name" value="CARCINOEMBRYONIC ANTIGEN-RELATED CELL ADHESION MOLECULE 1"/>
    <property type="match status" value="1"/>
</dbReference>
<dbReference type="Pfam" id="PF13927">
    <property type="entry name" value="Ig_3"/>
    <property type="match status" value="2"/>
</dbReference>
<keyword evidence="2" id="KW-0325">Glycoprotein</keyword>
<evidence type="ECO:0000256" key="4">
    <source>
        <dbReference type="ARBA" id="ARBA00038222"/>
    </source>
</evidence>
<dbReference type="FunFam" id="2.60.40.10:FF:000244">
    <property type="entry name" value="carcinoembryonic antigen-related cell adhesion molecule 16"/>
    <property type="match status" value="2"/>
</dbReference>
<keyword evidence="1 7" id="KW-0732">Signal</keyword>
<sequence>MEPGSATSHRGFVSWQGLLLTASLLTFWNPPTTAQLTTESVPFNAAEGEDVLLLVHNVPADSRAYLWFKGEGTVEDNRIATYMTDENTTLEGPAYSHRETIYLNGSLLFQNITQGDTGFYTLQVVKRNFLSELASVQLRVYPVLPKPSITSNNSDPVEGKDSVVLTCEPETQNTTYLWWMNGQSLQNGNRLNLSDDGRILTLFSVTRNGTGPYECETRNLVSGIRSDPVTLNISYGPDAPVILASGSYFLPGTNLSLSCHAASNPPAQYFWFFNENYLQSTQELFLPSIAVNDSGSYTCSVYNPATGLNRTTTKNITVIEPLSPPSIQATNTTVAEGDSVVLTCLSNDTGVSIRWIHNDQSLRLTERMTLSQNSSALTIAPVWREDAGEYQCEVSNPVSSGRSATIKLKVEYAPSPGLPGGTIAGIMVAVVAGVALIGALAYFLFFRKMGRASDQHDLSEHKPSVSNHSPGPSDNSPNKVDEIAYSSLNFNVLQTKQSTSDSPSSTITETVYSEVKKK</sequence>
<evidence type="ECO:0000256" key="7">
    <source>
        <dbReference type="SAM" id="SignalP"/>
    </source>
</evidence>
<dbReference type="InterPro" id="IPR013783">
    <property type="entry name" value="Ig-like_fold"/>
</dbReference>
<dbReference type="PANTHER" id="PTHR44427">
    <property type="entry name" value="CARCINOEMBRYONIC ANTIGEN-RELATED CELL ADHESION MOLECULE 19"/>
    <property type="match status" value="1"/>
</dbReference>
<dbReference type="SMART" id="SM00409">
    <property type="entry name" value="IG"/>
    <property type="match status" value="4"/>
</dbReference>
<comment type="similarity">
    <text evidence="4">Belongs to the immunoglobulin superfamily. CEA family.</text>
</comment>
<evidence type="ECO:0000256" key="6">
    <source>
        <dbReference type="SAM" id="Phobius"/>
    </source>
</evidence>
<dbReference type="InterPro" id="IPR013106">
    <property type="entry name" value="Ig_V-set"/>
</dbReference>
<evidence type="ECO:0000256" key="1">
    <source>
        <dbReference type="ARBA" id="ARBA00022729"/>
    </source>
</evidence>
<dbReference type="SUPFAM" id="SSF48726">
    <property type="entry name" value="Immunoglobulin"/>
    <property type="match status" value="4"/>
</dbReference>
<evidence type="ECO:0000256" key="5">
    <source>
        <dbReference type="SAM" id="MobiDB-lite"/>
    </source>
</evidence>
<organism evidence="9 10">
    <name type="scientific">Heterocephalus glaber</name>
    <name type="common">Naked mole rat</name>
    <dbReference type="NCBI Taxonomy" id="10181"/>
    <lineage>
        <taxon>Eukaryota</taxon>
        <taxon>Metazoa</taxon>
        <taxon>Chordata</taxon>
        <taxon>Craniata</taxon>
        <taxon>Vertebrata</taxon>
        <taxon>Euteleostomi</taxon>
        <taxon>Mammalia</taxon>
        <taxon>Eutheria</taxon>
        <taxon>Euarchontoglires</taxon>
        <taxon>Glires</taxon>
        <taxon>Rodentia</taxon>
        <taxon>Hystricomorpha</taxon>
        <taxon>Bathyergidae</taxon>
        <taxon>Heterocephalus</taxon>
    </lineage>
</organism>
<accession>A0AAX6QH33</accession>
<dbReference type="CDD" id="cd20948">
    <property type="entry name" value="IgC2_CEACAM5-like"/>
    <property type="match status" value="1"/>
</dbReference>
<dbReference type="CDD" id="cd05774">
    <property type="entry name" value="IgV_CEACAM_D1"/>
    <property type="match status" value="1"/>
</dbReference>
<dbReference type="Gene3D" id="2.60.40.10">
    <property type="entry name" value="Immunoglobulins"/>
    <property type="match status" value="4"/>
</dbReference>
<feature type="transmembrane region" description="Helical" evidence="6">
    <location>
        <begin position="423"/>
        <end position="445"/>
    </location>
</feature>
<dbReference type="GO" id="GO:0009986">
    <property type="term" value="C:cell surface"/>
    <property type="evidence" value="ECO:0007669"/>
    <property type="project" value="TreeGrafter"/>
</dbReference>
<dbReference type="GO" id="GO:0005886">
    <property type="term" value="C:plasma membrane"/>
    <property type="evidence" value="ECO:0007669"/>
    <property type="project" value="TreeGrafter"/>
</dbReference>
<dbReference type="PROSITE" id="PS50835">
    <property type="entry name" value="IG_LIKE"/>
    <property type="match status" value="3"/>
</dbReference>
<gene>
    <name evidence="10" type="primary">LOC101708102</name>
</gene>
<dbReference type="AlphaFoldDB" id="A0AAX6QH33"/>
<dbReference type="Pfam" id="PF13895">
    <property type="entry name" value="Ig_2"/>
    <property type="match status" value="1"/>
</dbReference>
<dbReference type="InterPro" id="IPR003599">
    <property type="entry name" value="Ig_sub"/>
</dbReference>
<dbReference type="InterPro" id="IPR050831">
    <property type="entry name" value="CEA_cell_adhesion"/>
</dbReference>
<dbReference type="RefSeq" id="XP_004873062.1">
    <property type="nucleotide sequence ID" value="XM_004873005.2"/>
</dbReference>
<dbReference type="GeneID" id="101708102"/>
<evidence type="ECO:0000313" key="10">
    <source>
        <dbReference type="RefSeq" id="XP_004873062.1"/>
    </source>
</evidence>
<feature type="region of interest" description="Disordered" evidence="5">
    <location>
        <begin position="495"/>
        <end position="518"/>
    </location>
</feature>
<keyword evidence="3" id="KW-0393">Immunoglobulin domain</keyword>
<dbReference type="FunFam" id="2.60.40.10:FF:000340">
    <property type="entry name" value="Carcinoembryonic antigen-related cell adhesion molecule 1"/>
    <property type="match status" value="1"/>
</dbReference>
<dbReference type="GO" id="GO:0002682">
    <property type="term" value="P:regulation of immune system process"/>
    <property type="evidence" value="ECO:0007669"/>
    <property type="project" value="TreeGrafter"/>
</dbReference>
<feature type="chain" id="PRO_5043847914" evidence="7">
    <location>
        <begin position="35"/>
        <end position="518"/>
    </location>
</feature>
<protein>
    <submittedName>
        <fullName evidence="10">Carcinoembryonic antigen-related cell adhesion molecule 1 isoform X1</fullName>
    </submittedName>
</protein>
<feature type="region of interest" description="Disordered" evidence="5">
    <location>
        <begin position="457"/>
        <end position="480"/>
    </location>
</feature>
<dbReference type="GO" id="GO:0007165">
    <property type="term" value="P:signal transduction"/>
    <property type="evidence" value="ECO:0007669"/>
    <property type="project" value="TreeGrafter"/>
</dbReference>
<feature type="domain" description="Ig-like" evidence="8">
    <location>
        <begin position="237"/>
        <end position="317"/>
    </location>
</feature>
<evidence type="ECO:0000256" key="3">
    <source>
        <dbReference type="ARBA" id="ARBA00023319"/>
    </source>
</evidence>
<name>A0AAX6QH33_HETGA</name>
<reference evidence="10" key="1">
    <citation type="submission" date="2025-08" db="UniProtKB">
        <authorList>
            <consortium name="RefSeq"/>
        </authorList>
    </citation>
    <scope>IDENTIFICATION</scope>
</reference>
<feature type="domain" description="Ig-like" evidence="8">
    <location>
        <begin position="325"/>
        <end position="409"/>
    </location>
</feature>
<dbReference type="GO" id="GO:1990782">
    <property type="term" value="F:protein tyrosine kinase binding"/>
    <property type="evidence" value="ECO:0007669"/>
    <property type="project" value="TreeGrafter"/>
</dbReference>
<dbReference type="SMART" id="SM00408">
    <property type="entry name" value="IGc2"/>
    <property type="match status" value="3"/>
</dbReference>
<dbReference type="CDD" id="cd05740">
    <property type="entry name" value="IgI_hCEACAM_2_4_6_like"/>
    <property type="match status" value="1"/>
</dbReference>
<feature type="domain" description="Ig-like" evidence="8">
    <location>
        <begin position="145"/>
        <end position="232"/>
    </location>
</feature>
<dbReference type="KEGG" id="hgl:101708102"/>
<evidence type="ECO:0000313" key="9">
    <source>
        <dbReference type="Proteomes" id="UP000694906"/>
    </source>
</evidence>
<proteinExistence type="inferred from homology"/>
<keyword evidence="9" id="KW-1185">Reference proteome</keyword>
<dbReference type="InterPro" id="IPR036179">
    <property type="entry name" value="Ig-like_dom_sf"/>
</dbReference>
<dbReference type="InterPro" id="IPR007110">
    <property type="entry name" value="Ig-like_dom"/>
</dbReference>
<evidence type="ECO:0000256" key="2">
    <source>
        <dbReference type="ARBA" id="ARBA00023180"/>
    </source>
</evidence>
<feature type="signal peptide" evidence="7">
    <location>
        <begin position="1"/>
        <end position="34"/>
    </location>
</feature>
<keyword evidence="6" id="KW-1133">Transmembrane helix</keyword>
<dbReference type="InterPro" id="IPR003598">
    <property type="entry name" value="Ig_sub2"/>
</dbReference>
<keyword evidence="6" id="KW-0812">Transmembrane</keyword>
<evidence type="ECO:0000259" key="8">
    <source>
        <dbReference type="PROSITE" id="PS50835"/>
    </source>
</evidence>
<feature type="compositionally biased region" description="Polar residues" evidence="5">
    <location>
        <begin position="464"/>
        <end position="478"/>
    </location>
</feature>